<keyword evidence="7 10" id="KW-0539">Nucleus</keyword>
<reference evidence="14" key="1">
    <citation type="journal article" date="2010" name="Plant J.">
        <title>A functional genomics screen identifies diverse transcription factors that regulate alkaloid biosynthesis in Nicotiana benthamiana.</title>
        <authorList>
            <person name="Todd A.T."/>
            <person name="Liu E."/>
            <person name="Polvi S.L."/>
            <person name="Pammett R.T."/>
            <person name="Page J.E."/>
        </authorList>
    </citation>
    <scope>NUCLEOTIDE SEQUENCE</scope>
</reference>
<evidence type="ECO:0000256" key="6">
    <source>
        <dbReference type="ARBA" id="ARBA00023163"/>
    </source>
</evidence>
<keyword evidence="8 10" id="KW-0927">Auxin signaling pathway</keyword>
<dbReference type="SMART" id="SM01019">
    <property type="entry name" value="B3"/>
    <property type="match status" value="1"/>
</dbReference>
<organism evidence="14">
    <name type="scientific">Nicotiana benthamiana</name>
    <dbReference type="NCBI Taxonomy" id="4100"/>
    <lineage>
        <taxon>Eukaryota</taxon>
        <taxon>Viridiplantae</taxon>
        <taxon>Streptophyta</taxon>
        <taxon>Embryophyta</taxon>
        <taxon>Tracheophyta</taxon>
        <taxon>Spermatophyta</taxon>
        <taxon>Magnoliopsida</taxon>
        <taxon>eudicotyledons</taxon>
        <taxon>Gunneridae</taxon>
        <taxon>Pentapetalae</taxon>
        <taxon>asterids</taxon>
        <taxon>lamiids</taxon>
        <taxon>Solanales</taxon>
        <taxon>Solanaceae</taxon>
        <taxon>Nicotianoideae</taxon>
        <taxon>Nicotianeae</taxon>
        <taxon>Nicotiana</taxon>
    </lineage>
</organism>
<dbReference type="Gene3D" id="2.40.330.10">
    <property type="entry name" value="DNA-binding pseudobarrel domain"/>
    <property type="match status" value="1"/>
</dbReference>
<comment type="subcellular location">
    <subcellularLocation>
        <location evidence="1 10">Nucleus</location>
    </subcellularLocation>
</comment>
<dbReference type="FunFam" id="2.30.30.1040:FF:000001">
    <property type="entry name" value="Auxin response factor"/>
    <property type="match status" value="1"/>
</dbReference>
<dbReference type="GO" id="GO:0005634">
    <property type="term" value="C:nucleus"/>
    <property type="evidence" value="ECO:0007669"/>
    <property type="project" value="UniProtKB-SubCell"/>
</dbReference>
<evidence type="ECO:0000256" key="11">
    <source>
        <dbReference type="SAM" id="MobiDB-lite"/>
    </source>
</evidence>
<dbReference type="GO" id="GO:0009835">
    <property type="term" value="P:fruit ripening"/>
    <property type="evidence" value="ECO:0007669"/>
    <property type="project" value="UniProtKB-KW"/>
</dbReference>
<dbReference type="Gene3D" id="2.30.30.1040">
    <property type="match status" value="1"/>
</dbReference>
<dbReference type="PANTHER" id="PTHR31384">
    <property type="entry name" value="AUXIN RESPONSE FACTOR 4-RELATED"/>
    <property type="match status" value="1"/>
</dbReference>
<evidence type="ECO:0000259" key="13">
    <source>
        <dbReference type="PROSITE" id="PS51745"/>
    </source>
</evidence>
<dbReference type="InterPro" id="IPR003340">
    <property type="entry name" value="B3_DNA-bd"/>
</dbReference>
<protein>
    <recommendedName>
        <fullName evidence="10">Auxin response factor</fullName>
    </recommendedName>
</protein>
<dbReference type="SUPFAM" id="SSF54277">
    <property type="entry name" value="CAD &amp; PB1 domains"/>
    <property type="match status" value="1"/>
</dbReference>
<evidence type="ECO:0000313" key="14">
    <source>
        <dbReference type="EMBL" id="ADH04265.1"/>
    </source>
</evidence>
<proteinExistence type="evidence at transcript level"/>
<dbReference type="InterPro" id="IPR044835">
    <property type="entry name" value="ARF_plant"/>
</dbReference>
<evidence type="ECO:0000256" key="1">
    <source>
        <dbReference type="ARBA" id="ARBA00004123"/>
    </source>
</evidence>
<keyword evidence="3" id="KW-0217">Developmental protein</keyword>
<dbReference type="GO" id="GO:0003677">
    <property type="term" value="F:DNA binding"/>
    <property type="evidence" value="ECO:0007669"/>
    <property type="project" value="UniProtKB-KW"/>
</dbReference>
<evidence type="ECO:0000256" key="4">
    <source>
        <dbReference type="ARBA" id="ARBA00023015"/>
    </source>
</evidence>
<evidence type="ECO:0000256" key="8">
    <source>
        <dbReference type="ARBA" id="ARBA00023294"/>
    </source>
</evidence>
<keyword evidence="9" id="KW-0292">Fruit ripening</keyword>
<accession>D7P231</accession>
<dbReference type="PROSITE" id="PS51745">
    <property type="entry name" value="PB1"/>
    <property type="match status" value="1"/>
</dbReference>
<dbReference type="Pfam" id="PF02362">
    <property type="entry name" value="B3"/>
    <property type="match status" value="1"/>
</dbReference>
<dbReference type="GO" id="GO:0009734">
    <property type="term" value="P:auxin-activated signaling pathway"/>
    <property type="evidence" value="ECO:0007669"/>
    <property type="project" value="UniProtKB-KW"/>
</dbReference>
<comment type="function">
    <text evidence="10">Auxin response factors (ARFs) are transcriptional factors that bind specifically to the DNA sequence 5'-TGTCTC-3' found in the auxin-responsive promoter elements (AuxREs).</text>
</comment>
<dbReference type="PANTHER" id="PTHR31384:SF150">
    <property type="entry name" value="AUXIN RESPONSE FACTOR 6"/>
    <property type="match status" value="1"/>
</dbReference>
<evidence type="ECO:0000259" key="12">
    <source>
        <dbReference type="PROSITE" id="PS50863"/>
    </source>
</evidence>
<dbReference type="PROSITE" id="PS50863">
    <property type="entry name" value="B3"/>
    <property type="match status" value="1"/>
</dbReference>
<dbReference type="FunFam" id="2.40.330.10:FF:000001">
    <property type="entry name" value="Auxin response factor"/>
    <property type="match status" value="1"/>
</dbReference>
<dbReference type="InterPro" id="IPR010525">
    <property type="entry name" value="ARF_dom"/>
</dbReference>
<dbReference type="InterPro" id="IPR053793">
    <property type="entry name" value="PB1-like"/>
</dbReference>
<dbReference type="CDD" id="cd10017">
    <property type="entry name" value="B3_DNA"/>
    <property type="match status" value="1"/>
</dbReference>
<dbReference type="InterPro" id="IPR033389">
    <property type="entry name" value="AUX/IAA_dom"/>
</dbReference>
<evidence type="ECO:0000256" key="5">
    <source>
        <dbReference type="ARBA" id="ARBA00023125"/>
    </source>
</evidence>
<feature type="domain" description="PB1" evidence="13">
    <location>
        <begin position="755"/>
        <end position="839"/>
    </location>
</feature>
<evidence type="ECO:0000256" key="3">
    <source>
        <dbReference type="ARBA" id="ARBA00022473"/>
    </source>
</evidence>
<evidence type="ECO:0000256" key="7">
    <source>
        <dbReference type="ARBA" id="ARBA00023242"/>
    </source>
</evidence>
<dbReference type="AlphaFoldDB" id="D7P231"/>
<dbReference type="FunFam" id="3.10.20.90:FF:000047">
    <property type="entry name" value="Auxin response factor"/>
    <property type="match status" value="1"/>
</dbReference>
<evidence type="ECO:0000256" key="10">
    <source>
        <dbReference type="RuleBase" id="RU004561"/>
    </source>
</evidence>
<comment type="subunit">
    <text evidence="10">Homodimers and heterodimers.</text>
</comment>
<keyword evidence="6 10" id="KW-0804">Transcription</keyword>
<sequence length="889" mass="98461">MRVSSAGFNPQPEEAAGEKKCLNSELWHACAGPLVSLPPVGSGVVYFPQGHSEQVAASTNKEVDAHIPNYPGLPPQLICQLHNLTMHADVETDEVYAQMTLQPLSAQEQKDVCLLPAELGIPSKQPTNYFCKTLTASDTSTHGGFSVPRRAAEKVFPPLDYSQQPPCQELIAKDLHGNEWKFRHIFRGQPKRHLLTTGWSVFVSAKRLVAGDAVIFIWNENNQLLLGIRRANRPQTVMPSSVLSSDSMHIGLLAAAAHAAATNSRFTIFYNPRASPSEFVIPLAKYAKAVYHTRISVGMRFRMLFETEESSVRRYMGTITGISDLDPVRWPNSHWRSVKVGWDESTAGERQPRVSLWEIEPLTTFPMYPSPFSLRLKRPWPSLPGFPNGDMTMNSPLSWLRGDIGDQGIQSLNFQGYGVTPFMQPRIDASMLGLQPDILQTMAALDPSKFANQSFMQFQQSIPGVSASLSHSQILQPSHSQQNLLHGFSENQLISQAQMLQQQLQRRQNYNDQQQLLQPQLQQHQEVNSSQFQHQQQTKAMSSLSQMTSAAQPQLSHLQVLSSTGSPQTFSDILGNHVNASSNSTMQSLLSSFSRDGASAVLNMHEAHPLVSSSSSSKRIALESQLPSRVTPFAVPQPEDVISHNTKVSDLSSLLPPLPGRESFSDYRGVEDSQNNAMYGFNTDCLNILQNGMSNMKDSTGDNGSLSIPYATSTFTNTVGNEYPINSDMTTSSCVDESGFLQSSENGDQRNPTNRTFVKVHKSGSFGRSLDISKFSNYHELRSELAHMFGLEGLLEDPERSGWQLVFVDRENDVLLLGDDPWQEFVNNVWYIKILSPLEVQQMGKDGLDLPNAGLAQRLPSNGVGCDDYMNQKGSRNTMNGIPLGSLDY</sequence>
<keyword evidence="4 10" id="KW-0805">Transcription regulation</keyword>
<feature type="region of interest" description="Disordered" evidence="11">
    <location>
        <begin position="520"/>
        <end position="549"/>
    </location>
</feature>
<name>D7P231_NICBE</name>
<evidence type="ECO:0000256" key="2">
    <source>
        <dbReference type="ARBA" id="ARBA00007853"/>
    </source>
</evidence>
<feature type="domain" description="TF-B3" evidence="12">
    <location>
        <begin position="130"/>
        <end position="232"/>
    </location>
</feature>
<dbReference type="SUPFAM" id="SSF101936">
    <property type="entry name" value="DNA-binding pseudobarrel domain"/>
    <property type="match status" value="1"/>
</dbReference>
<feature type="compositionally biased region" description="Polar residues" evidence="11">
    <location>
        <begin position="526"/>
        <end position="549"/>
    </location>
</feature>
<dbReference type="GO" id="GO:0006355">
    <property type="term" value="P:regulation of DNA-templated transcription"/>
    <property type="evidence" value="ECO:0007669"/>
    <property type="project" value="InterPro"/>
</dbReference>
<dbReference type="Pfam" id="PF06507">
    <property type="entry name" value="ARF_AD"/>
    <property type="match status" value="1"/>
</dbReference>
<dbReference type="Gene3D" id="3.10.20.90">
    <property type="entry name" value="Phosphatidylinositol 3-kinase Catalytic Subunit, Chain A, domain 1"/>
    <property type="match status" value="1"/>
</dbReference>
<dbReference type="Pfam" id="PF02309">
    <property type="entry name" value="AUX_IAA"/>
    <property type="match status" value="1"/>
</dbReference>
<dbReference type="InterPro" id="IPR015300">
    <property type="entry name" value="DNA-bd_pseudobarrel_sf"/>
</dbReference>
<evidence type="ECO:0000256" key="9">
    <source>
        <dbReference type="ARBA" id="ARBA00033478"/>
    </source>
</evidence>
<comment type="similarity">
    <text evidence="2 10">Belongs to the ARF family.</text>
</comment>
<keyword evidence="5 10" id="KW-0238">DNA-binding</keyword>
<dbReference type="EMBL" id="GQ859156">
    <property type="protein sequence ID" value="ADH04265.1"/>
    <property type="molecule type" value="mRNA"/>
</dbReference>